<keyword evidence="16" id="KW-0675">Receptor</keyword>
<protein>
    <submittedName>
        <fullName evidence="16">TonB-dependent receptor</fullName>
    </submittedName>
</protein>
<evidence type="ECO:0000256" key="8">
    <source>
        <dbReference type="ARBA" id="ARBA00023077"/>
    </source>
</evidence>
<keyword evidence="17" id="KW-1185">Reference proteome</keyword>
<reference evidence="16 17" key="1">
    <citation type="submission" date="2022-10" db="EMBL/GenBank/DDBJ databases">
        <title>Alteromonas sp. chi3 Genome sequencing.</title>
        <authorList>
            <person name="Park S."/>
        </authorList>
    </citation>
    <scope>NUCLEOTIDE SEQUENCE [LARGE SCALE GENOMIC DNA]</scope>
    <source>
        <strain evidence="17">chi3</strain>
    </source>
</reference>
<dbReference type="InterPro" id="IPR012910">
    <property type="entry name" value="Plug_dom"/>
</dbReference>
<dbReference type="EMBL" id="JAQQXP010000001">
    <property type="protein sequence ID" value="MDC8831658.1"/>
    <property type="molecule type" value="Genomic_DNA"/>
</dbReference>
<keyword evidence="8 12" id="KW-0798">TonB box</keyword>
<comment type="similarity">
    <text evidence="11 12">Belongs to the TonB-dependent receptor family.</text>
</comment>
<evidence type="ECO:0000256" key="5">
    <source>
        <dbReference type="ARBA" id="ARBA00022692"/>
    </source>
</evidence>
<feature type="signal peptide" evidence="13">
    <location>
        <begin position="1"/>
        <end position="20"/>
    </location>
</feature>
<accession>A0ABT5L478</accession>
<dbReference type="InterPro" id="IPR000531">
    <property type="entry name" value="Beta-barrel_TonB"/>
</dbReference>
<evidence type="ECO:0000313" key="17">
    <source>
        <dbReference type="Proteomes" id="UP001218788"/>
    </source>
</evidence>
<keyword evidence="6" id="KW-0408">Iron</keyword>
<keyword evidence="7" id="KW-0406">Ion transport</keyword>
<evidence type="ECO:0000256" key="10">
    <source>
        <dbReference type="ARBA" id="ARBA00023237"/>
    </source>
</evidence>
<evidence type="ECO:0000259" key="15">
    <source>
        <dbReference type="Pfam" id="PF07715"/>
    </source>
</evidence>
<sequence length="691" mass="77842">MKLHTTLLSLSLLSVSVNLAAQQNDSADENIEKVTVYGDFYQRTLDQLSASASVIDNARIQNRQAVHIDSLLRVAPNVNFSSGASRGRFIQIRGIGERSQFAEPINPSVSIMVDDFDFTGLGAAAVLFDTQQVEVFRGPQATVFGTGALAGAVLIKSTAADAEQADYGLFSKATQNSHRLELGKSVAVSDNLHLRGALLHNRSDGFVRNTYLNRDNTNNIDESAVKLAAKYQYGDDVTLTLNYRWYDIDNGFDAFSLDNTRETLSDEPGFDRQQTHALSANVLTQLASGDMHFIFTHASNNIDYGFDEDWTYTGFHPWGYTSTDYYYRDVDTNTVEVRFVSDDSLRLFDDTTSWVIGARIKNNQEDLLREYTYNDGDFISRFQPITKALYGELDSELSDKLTATLSLRLENYDFSYADNAGLSRDNDSTMLGGKFALSYQLGEQVLYGSISRGFKGAGINPDQNVTEANRFYDEEYNWNYELGVKGRFAPNVTARLAAFVMKRQDTQVSDYELQYREDGSAEFIDIIANADLGTNQGVEAEVSVQLADNWSLDMSAGYLDAYFEGYVQADGTEVTEQQQAQAPKYTANMLSRFDITDTLRWNIEVDYVDSYRFSDGHDVTAPSRVLVHTQLSWQQQDWEATLWVNNAFDRTHYTRGFGGFSNDPRDFYEFDEPYYQLGDGRQTGVTVRYHF</sequence>
<keyword evidence="3 11" id="KW-1134">Transmembrane beta strand</keyword>
<dbReference type="PANTHER" id="PTHR32552:SF81">
    <property type="entry name" value="TONB-DEPENDENT OUTER MEMBRANE RECEPTOR"/>
    <property type="match status" value="1"/>
</dbReference>
<keyword evidence="4" id="KW-0410">Iron transport</keyword>
<evidence type="ECO:0000256" key="2">
    <source>
        <dbReference type="ARBA" id="ARBA00022448"/>
    </source>
</evidence>
<keyword evidence="10 11" id="KW-0998">Cell outer membrane</keyword>
<feature type="domain" description="TonB-dependent receptor-like beta-barrel" evidence="14">
    <location>
        <begin position="206"/>
        <end position="646"/>
    </location>
</feature>
<keyword evidence="13" id="KW-0732">Signal</keyword>
<evidence type="ECO:0000256" key="1">
    <source>
        <dbReference type="ARBA" id="ARBA00004571"/>
    </source>
</evidence>
<evidence type="ECO:0000256" key="11">
    <source>
        <dbReference type="PROSITE-ProRule" id="PRU01360"/>
    </source>
</evidence>
<evidence type="ECO:0000256" key="3">
    <source>
        <dbReference type="ARBA" id="ARBA00022452"/>
    </source>
</evidence>
<dbReference type="PANTHER" id="PTHR32552">
    <property type="entry name" value="FERRICHROME IRON RECEPTOR-RELATED"/>
    <property type="match status" value="1"/>
</dbReference>
<name>A0ABT5L478_9ALTE</name>
<keyword evidence="9 11" id="KW-0472">Membrane</keyword>
<organism evidence="16 17">
    <name type="scientific">Alteromonas gilva</name>
    <dbReference type="NCBI Taxonomy" id="2987522"/>
    <lineage>
        <taxon>Bacteria</taxon>
        <taxon>Pseudomonadati</taxon>
        <taxon>Pseudomonadota</taxon>
        <taxon>Gammaproteobacteria</taxon>
        <taxon>Alteromonadales</taxon>
        <taxon>Alteromonadaceae</taxon>
        <taxon>Alteromonas/Salinimonas group</taxon>
        <taxon>Alteromonas</taxon>
    </lineage>
</organism>
<evidence type="ECO:0000256" key="7">
    <source>
        <dbReference type="ARBA" id="ARBA00023065"/>
    </source>
</evidence>
<dbReference type="PROSITE" id="PS52016">
    <property type="entry name" value="TONB_DEPENDENT_REC_3"/>
    <property type="match status" value="1"/>
</dbReference>
<gene>
    <name evidence="16" type="ORF">OIK42_12905</name>
</gene>
<feature type="domain" description="TonB-dependent receptor plug" evidence="15">
    <location>
        <begin position="47"/>
        <end position="152"/>
    </location>
</feature>
<evidence type="ECO:0000256" key="9">
    <source>
        <dbReference type="ARBA" id="ARBA00023136"/>
    </source>
</evidence>
<proteinExistence type="inferred from homology"/>
<evidence type="ECO:0000256" key="4">
    <source>
        <dbReference type="ARBA" id="ARBA00022496"/>
    </source>
</evidence>
<dbReference type="Pfam" id="PF00593">
    <property type="entry name" value="TonB_dep_Rec_b-barrel"/>
    <property type="match status" value="1"/>
</dbReference>
<evidence type="ECO:0000256" key="13">
    <source>
        <dbReference type="SAM" id="SignalP"/>
    </source>
</evidence>
<dbReference type="InterPro" id="IPR036942">
    <property type="entry name" value="Beta-barrel_TonB_sf"/>
</dbReference>
<feature type="chain" id="PRO_5045053862" evidence="13">
    <location>
        <begin position="21"/>
        <end position="691"/>
    </location>
</feature>
<evidence type="ECO:0000256" key="6">
    <source>
        <dbReference type="ARBA" id="ARBA00023004"/>
    </source>
</evidence>
<evidence type="ECO:0000259" key="14">
    <source>
        <dbReference type="Pfam" id="PF00593"/>
    </source>
</evidence>
<comment type="subcellular location">
    <subcellularLocation>
        <location evidence="1 11">Cell outer membrane</location>
        <topology evidence="1 11">Multi-pass membrane protein</topology>
    </subcellularLocation>
</comment>
<evidence type="ECO:0000313" key="16">
    <source>
        <dbReference type="EMBL" id="MDC8831658.1"/>
    </source>
</evidence>
<dbReference type="Pfam" id="PF07715">
    <property type="entry name" value="Plug"/>
    <property type="match status" value="1"/>
</dbReference>
<dbReference type="Proteomes" id="UP001218788">
    <property type="component" value="Unassembled WGS sequence"/>
</dbReference>
<dbReference type="InterPro" id="IPR039426">
    <property type="entry name" value="TonB-dep_rcpt-like"/>
</dbReference>
<dbReference type="Gene3D" id="2.40.170.20">
    <property type="entry name" value="TonB-dependent receptor, beta-barrel domain"/>
    <property type="match status" value="1"/>
</dbReference>
<dbReference type="RefSeq" id="WP_273641086.1">
    <property type="nucleotide sequence ID" value="NZ_JAQQXP010000001.1"/>
</dbReference>
<evidence type="ECO:0000256" key="12">
    <source>
        <dbReference type="RuleBase" id="RU003357"/>
    </source>
</evidence>
<dbReference type="SUPFAM" id="SSF56935">
    <property type="entry name" value="Porins"/>
    <property type="match status" value="1"/>
</dbReference>
<keyword evidence="2 11" id="KW-0813">Transport</keyword>
<keyword evidence="5 11" id="KW-0812">Transmembrane</keyword>
<comment type="caution">
    <text evidence="16">The sequence shown here is derived from an EMBL/GenBank/DDBJ whole genome shotgun (WGS) entry which is preliminary data.</text>
</comment>